<comment type="similarity">
    <text evidence="2">Belongs to the ABC-4 integral membrane protein family. LolC/E subfamily.</text>
</comment>
<dbReference type="PANTHER" id="PTHR30489:SF0">
    <property type="entry name" value="LIPOPROTEIN-RELEASING SYSTEM TRANSMEMBRANE PROTEIN LOLE"/>
    <property type="match status" value="1"/>
</dbReference>
<reference evidence="12" key="1">
    <citation type="submission" date="2016-05" db="EMBL/GenBank/DDBJ databases">
        <title>Draft genome of Corynebacterium afermentans subsp. afermentans LCDC 88199T.</title>
        <authorList>
            <person name="Bernier A.-M."/>
            <person name="Bernard K."/>
        </authorList>
    </citation>
    <scope>NUCLEOTIDE SEQUENCE [LARGE SCALE GENOMIC DNA]</scope>
    <source>
        <strain evidence="12">NML04-0072</strain>
    </source>
</reference>
<dbReference type="GO" id="GO:0042953">
    <property type="term" value="P:lipoprotein transport"/>
    <property type="evidence" value="ECO:0007669"/>
    <property type="project" value="InterPro"/>
</dbReference>
<evidence type="ECO:0000313" key="11">
    <source>
        <dbReference type="EMBL" id="OAM16628.1"/>
    </source>
</evidence>
<evidence type="ECO:0000256" key="7">
    <source>
        <dbReference type="ARBA" id="ARBA00023136"/>
    </source>
</evidence>
<dbReference type="InterPro" id="IPR025857">
    <property type="entry name" value="MacB_PCD"/>
</dbReference>
<dbReference type="EMBL" id="LXSG01000039">
    <property type="protein sequence ID" value="OAM16628.1"/>
    <property type="molecule type" value="Genomic_DNA"/>
</dbReference>
<evidence type="ECO:0000259" key="9">
    <source>
        <dbReference type="Pfam" id="PF02687"/>
    </source>
</evidence>
<name>A0A1A9REL5_EIKCO</name>
<evidence type="ECO:0000313" key="12">
    <source>
        <dbReference type="Proteomes" id="UP000077589"/>
    </source>
</evidence>
<dbReference type="RefSeq" id="WP_064088074.1">
    <property type="nucleotide sequence ID" value="NZ_LXSG01000039.1"/>
</dbReference>
<dbReference type="STRING" id="539.A7P85_06615"/>
<evidence type="ECO:0000256" key="3">
    <source>
        <dbReference type="ARBA" id="ARBA00022448"/>
    </source>
</evidence>
<dbReference type="NCBIfam" id="TIGR02212">
    <property type="entry name" value="lolCE"/>
    <property type="match status" value="1"/>
</dbReference>
<dbReference type="InterPro" id="IPR051447">
    <property type="entry name" value="Lipoprotein-release_system"/>
</dbReference>
<dbReference type="AlphaFoldDB" id="A0A1A9REL5"/>
<evidence type="ECO:0000256" key="6">
    <source>
        <dbReference type="ARBA" id="ARBA00022989"/>
    </source>
</evidence>
<keyword evidence="3" id="KW-0813">Transport</keyword>
<dbReference type="Proteomes" id="UP000077589">
    <property type="component" value="Unassembled WGS sequence"/>
</dbReference>
<dbReference type="InterPro" id="IPR003838">
    <property type="entry name" value="ABC3_permease_C"/>
</dbReference>
<organism evidence="11 12">
    <name type="scientific">Eikenella corrodens</name>
    <dbReference type="NCBI Taxonomy" id="539"/>
    <lineage>
        <taxon>Bacteria</taxon>
        <taxon>Pseudomonadati</taxon>
        <taxon>Pseudomonadota</taxon>
        <taxon>Betaproteobacteria</taxon>
        <taxon>Neisseriales</taxon>
        <taxon>Neisseriaceae</taxon>
        <taxon>Eikenella</taxon>
    </lineage>
</organism>
<sequence length="416" mass="45081">MLSLETWIGLRYMRAKKRNGLMSVISIISIFGIATGVTALIVVLSVMNGFQKEIRGQLLQVTPHMQMSYLQADPGDTWQGLAKIAQANPRVLGVAPYVSGQALLANSGEVQGVQVKGIDPAEEPKVSEYGEKLPNELYQQLKPGQFEMILGKDIADRLGVQPGEKVTLISPEGNVTPVGMVPRMKQFTVASTVSTGIFAVDNSLSIIHIEDAKTLYRAGDGDVSIQLRLSQPETAPDVTATIVPAEQRNRIAAFDWTYQNRDYFQAVEVEKKMMFVIMFFISLVASINLISTLIMTVTEKQAAIAILRTLGLPPRGIMKIFLVQGTLLGVVGTAIGVALGVTVALNVGAIVSAIEQMAGRKLVTSAIYFIDYMPSQVRLSDVLAIVAISLGLSFVATLLPSWRASKTQPAEALRYE</sequence>
<dbReference type="Pfam" id="PF12704">
    <property type="entry name" value="MacB_PCD"/>
    <property type="match status" value="1"/>
</dbReference>
<feature type="transmembrane region" description="Helical" evidence="8">
    <location>
        <begin position="21"/>
        <end position="47"/>
    </location>
</feature>
<keyword evidence="5 8" id="KW-0812">Transmembrane</keyword>
<comment type="subcellular location">
    <subcellularLocation>
        <location evidence="1">Cell membrane</location>
        <topology evidence="1">Multi-pass membrane protein</topology>
    </subcellularLocation>
</comment>
<keyword evidence="6 8" id="KW-1133">Transmembrane helix</keyword>
<feature type="domain" description="MacB-like periplasmic core" evidence="10">
    <location>
        <begin position="26"/>
        <end position="242"/>
    </location>
</feature>
<evidence type="ECO:0000256" key="5">
    <source>
        <dbReference type="ARBA" id="ARBA00022692"/>
    </source>
</evidence>
<keyword evidence="4" id="KW-1003">Cell membrane</keyword>
<protein>
    <submittedName>
        <fullName evidence="11">Permease</fullName>
    </submittedName>
</protein>
<evidence type="ECO:0000259" key="10">
    <source>
        <dbReference type="Pfam" id="PF12704"/>
    </source>
</evidence>
<evidence type="ECO:0000256" key="4">
    <source>
        <dbReference type="ARBA" id="ARBA00022475"/>
    </source>
</evidence>
<dbReference type="Pfam" id="PF02687">
    <property type="entry name" value="FtsX"/>
    <property type="match status" value="1"/>
</dbReference>
<dbReference type="OrthoDB" id="9808461at2"/>
<accession>A0A1A9REL5</accession>
<dbReference type="InterPro" id="IPR011925">
    <property type="entry name" value="LolCE_TM"/>
</dbReference>
<evidence type="ECO:0000256" key="8">
    <source>
        <dbReference type="SAM" id="Phobius"/>
    </source>
</evidence>
<feature type="transmembrane region" description="Helical" evidence="8">
    <location>
        <begin position="382"/>
        <end position="399"/>
    </location>
</feature>
<dbReference type="PANTHER" id="PTHR30489">
    <property type="entry name" value="LIPOPROTEIN-RELEASING SYSTEM TRANSMEMBRANE PROTEIN LOLE"/>
    <property type="match status" value="1"/>
</dbReference>
<feature type="transmembrane region" description="Helical" evidence="8">
    <location>
        <begin position="273"/>
        <end position="295"/>
    </location>
</feature>
<evidence type="ECO:0000256" key="2">
    <source>
        <dbReference type="ARBA" id="ARBA00005236"/>
    </source>
</evidence>
<keyword evidence="7 8" id="KW-0472">Membrane</keyword>
<evidence type="ECO:0000256" key="1">
    <source>
        <dbReference type="ARBA" id="ARBA00004651"/>
    </source>
</evidence>
<dbReference type="GO" id="GO:0044874">
    <property type="term" value="P:lipoprotein localization to outer membrane"/>
    <property type="evidence" value="ECO:0007669"/>
    <property type="project" value="TreeGrafter"/>
</dbReference>
<comment type="caution">
    <text evidence="11">The sequence shown here is derived from an EMBL/GenBank/DDBJ whole genome shotgun (WGS) entry which is preliminary data.</text>
</comment>
<gene>
    <name evidence="11" type="ORF">A7P90_10260</name>
</gene>
<proteinExistence type="inferred from homology"/>
<feature type="transmembrane region" description="Helical" evidence="8">
    <location>
        <begin position="316"/>
        <end position="339"/>
    </location>
</feature>
<dbReference type="GO" id="GO:0098797">
    <property type="term" value="C:plasma membrane protein complex"/>
    <property type="evidence" value="ECO:0007669"/>
    <property type="project" value="TreeGrafter"/>
</dbReference>
<feature type="domain" description="ABC3 transporter permease C-terminal" evidence="9">
    <location>
        <begin position="275"/>
        <end position="409"/>
    </location>
</feature>